<dbReference type="InterPro" id="IPR033132">
    <property type="entry name" value="GH_1_N_CS"/>
</dbReference>
<gene>
    <name evidence="5" type="ORF">HNQ37_001037</name>
</gene>
<proteinExistence type="inferred from homology"/>
<evidence type="ECO:0000256" key="4">
    <source>
        <dbReference type="RuleBase" id="RU003690"/>
    </source>
</evidence>
<dbReference type="FunFam" id="3.20.20.80:FF:000004">
    <property type="entry name" value="Beta-glucosidase 6-phospho-beta-glucosidase"/>
    <property type="match status" value="1"/>
</dbReference>
<dbReference type="GO" id="GO:0005829">
    <property type="term" value="C:cytosol"/>
    <property type="evidence" value="ECO:0007669"/>
    <property type="project" value="TreeGrafter"/>
</dbReference>
<dbReference type="EMBL" id="JACHHV010000015">
    <property type="protein sequence ID" value="MBB5888145.1"/>
    <property type="molecule type" value="Genomic_DNA"/>
</dbReference>
<comment type="caution">
    <text evidence="5">The sequence shown here is derived from an EMBL/GenBank/DDBJ whole genome shotgun (WGS) entry which is preliminary data.</text>
</comment>
<dbReference type="GO" id="GO:0008706">
    <property type="term" value="F:6-phospho-beta-glucosidase activity"/>
    <property type="evidence" value="ECO:0007669"/>
    <property type="project" value="UniProtKB-EC"/>
</dbReference>
<dbReference type="PROSITE" id="PS00653">
    <property type="entry name" value="GLYCOSYL_HYDROL_F1_2"/>
    <property type="match status" value="1"/>
</dbReference>
<evidence type="ECO:0000313" key="5">
    <source>
        <dbReference type="EMBL" id="MBB5888145.1"/>
    </source>
</evidence>
<dbReference type="EC" id="3.2.1.86" evidence="5"/>
<dbReference type="InterPro" id="IPR001360">
    <property type="entry name" value="Glyco_hydro_1"/>
</dbReference>
<evidence type="ECO:0000256" key="3">
    <source>
        <dbReference type="ARBA" id="ARBA00023295"/>
    </source>
</evidence>
<dbReference type="GO" id="GO:0016052">
    <property type="term" value="P:carbohydrate catabolic process"/>
    <property type="evidence" value="ECO:0007669"/>
    <property type="project" value="TreeGrafter"/>
</dbReference>
<dbReference type="Proteomes" id="UP000562464">
    <property type="component" value="Unassembled WGS sequence"/>
</dbReference>
<sequence length="481" mass="55502">MLLNKFNATTSFPKGFLWGGAIAANQAEGAWDVDGREPSQADIMILPEEYSRLGSFGENVTLKEIQTALNDKTGNYPRRRGIDFFHTFPDDLALMAEMGFKCFRTSFSWSRIFPKGDELEPNEKGLEFYDRLIDKMLELGIEPVMTISHYEIPINLIVEYGGWANPKLIDFFVRFSKVLLKRYKNKVKYWIIINQQNDVYGWGEFAGLGILKGHENQEETMFQAVHHQFVATAEVVKCGHQIKTDMKMGMMLGINGTYPASSRPEEVMAAYELWNRNTFFFSDVAVHGEYPGYMIRYFKDHNINLIVTEKELQLIKENTVDYISFSYYSSGVVHAEKPNQLLLDNPYTKASIWGWVMDPVGFRYTFNVLWDRYHLPLFVAENGIGAVDEVVDGKIHDDYRKKYLQDHVLQMKEAIKDGVNIFGYASWGPIDIISYSQAEMSKRYGFVYVDLDDKGKGTGKRLKKDSFYWYQKVIQSNGEEI</sequence>
<dbReference type="Gene3D" id="3.20.20.80">
    <property type="entry name" value="Glycosidases"/>
    <property type="match status" value="1"/>
</dbReference>
<dbReference type="PRINTS" id="PR00131">
    <property type="entry name" value="GLHYDRLASE1"/>
</dbReference>
<reference evidence="5 6" key="1">
    <citation type="submission" date="2020-08" db="EMBL/GenBank/DDBJ databases">
        <title>Genomic Encyclopedia of Type Strains, Phase IV (KMG-IV): sequencing the most valuable type-strain genomes for metagenomic binning, comparative biology and taxonomic classification.</title>
        <authorList>
            <person name="Goeker M."/>
        </authorList>
    </citation>
    <scope>NUCLEOTIDE SEQUENCE [LARGE SCALE GENOMIC DNA]</scope>
    <source>
        <strain evidence="5 6">DSM 14925</strain>
    </source>
</reference>
<keyword evidence="2 5" id="KW-0378">Hydrolase</keyword>
<dbReference type="PANTHER" id="PTHR10353:SF122">
    <property type="entry name" value="6-PHOSPHO-BETA-GLUCOSIDASE ASCB-RELATED"/>
    <property type="match status" value="1"/>
</dbReference>
<keyword evidence="6" id="KW-1185">Reference proteome</keyword>
<dbReference type="RefSeq" id="WP_183539924.1">
    <property type="nucleotide sequence ID" value="NZ_JACHHV010000015.1"/>
</dbReference>
<comment type="similarity">
    <text evidence="1 4">Belongs to the glycosyl hydrolase 1 family.</text>
</comment>
<accession>A0A841C6P5</accession>
<protein>
    <submittedName>
        <fullName evidence="5">6-phospho-beta-glucosidase</fullName>
        <ecNumber evidence="5">3.2.1.86</ecNumber>
    </submittedName>
</protein>
<dbReference type="Pfam" id="PF00232">
    <property type="entry name" value="Glyco_hydro_1"/>
    <property type="match status" value="1"/>
</dbReference>
<keyword evidence="3 5" id="KW-0326">Glycosidase</keyword>
<evidence type="ECO:0000256" key="2">
    <source>
        <dbReference type="ARBA" id="ARBA00022801"/>
    </source>
</evidence>
<dbReference type="AlphaFoldDB" id="A0A841C6P5"/>
<evidence type="ECO:0000313" key="6">
    <source>
        <dbReference type="Proteomes" id="UP000562464"/>
    </source>
</evidence>
<dbReference type="SUPFAM" id="SSF51445">
    <property type="entry name" value="(Trans)glycosidases"/>
    <property type="match status" value="1"/>
</dbReference>
<name>A0A841C6P5_9LACT</name>
<dbReference type="InterPro" id="IPR017853">
    <property type="entry name" value="GH"/>
</dbReference>
<evidence type="ECO:0000256" key="1">
    <source>
        <dbReference type="ARBA" id="ARBA00010838"/>
    </source>
</evidence>
<organism evidence="5 6">
    <name type="scientific">Lactovum miscens</name>
    <dbReference type="NCBI Taxonomy" id="190387"/>
    <lineage>
        <taxon>Bacteria</taxon>
        <taxon>Bacillati</taxon>
        <taxon>Bacillota</taxon>
        <taxon>Bacilli</taxon>
        <taxon>Lactobacillales</taxon>
        <taxon>Streptococcaceae</taxon>
        <taxon>Lactovum</taxon>
    </lineage>
</organism>
<dbReference type="PANTHER" id="PTHR10353">
    <property type="entry name" value="GLYCOSYL HYDROLASE"/>
    <property type="match status" value="1"/>
</dbReference>